<protein>
    <submittedName>
        <fullName evidence="4">WD40 repeat</fullName>
    </submittedName>
</protein>
<evidence type="ECO:0000256" key="1">
    <source>
        <dbReference type="ARBA" id="ARBA00022574"/>
    </source>
</evidence>
<evidence type="ECO:0000313" key="5">
    <source>
        <dbReference type="Proteomes" id="UP001071777"/>
    </source>
</evidence>
<keyword evidence="5" id="KW-1185">Reference proteome</keyword>
<dbReference type="InterPro" id="IPR015943">
    <property type="entry name" value="WD40/YVTN_repeat-like_dom_sf"/>
</dbReference>
<gene>
    <name evidence="4" type="ORF">OJ252_2653</name>
</gene>
<dbReference type="EMBL" id="JAPCXB010000107">
    <property type="protein sequence ID" value="KAJ1608018.1"/>
    <property type="molecule type" value="Genomic_DNA"/>
</dbReference>
<proteinExistence type="predicted"/>
<keyword evidence="2" id="KW-0677">Repeat</keyword>
<dbReference type="Gene3D" id="2.130.10.10">
    <property type="entry name" value="YVTN repeat-like/Quinoprotein amine dehydrogenase"/>
    <property type="match status" value="1"/>
</dbReference>
<sequence length="399" mass="44319">MLSRVLERVRTAPENAPPNFRRDFSVLEGCLGHSSSVRMTRVHDTRRRGKLCNVDWNSSGDRLVYGARDCAYIMNPQAMVAETSIPGTWCRAVPSKRNPSHVICVSLNKPCMEFYDLRSGATHFDIVTPNDSFVNFAWSYDDKTVVTGDKIDNLYAIDLRFPKRAKVPIPKCDPSDINGTSFEAIRERDFPYYVQSHRRSIDEINDITFSSDNKHLILARNDGRLEIISLENPVDILNKNPSELIRLHLFSTSVLKESSGLLASFGQDQVLSLFDISSKSIVSTLGGIDGLASSIEFNHTSEIISTSVSPEKRTGDDQNDTLILSDSELKTLSRFDIPGRMASSSWHPYRQILALGCNPLDYNRSNNTSDSNSGANASSIHSNKIPSSALNGPNIPFLG</sequence>
<keyword evidence="1" id="KW-0853">WD repeat</keyword>
<dbReference type="PANTHER" id="PTHR22839:SF0">
    <property type="entry name" value="THO COMPLEX SUBUNIT 3"/>
    <property type="match status" value="1"/>
</dbReference>
<dbReference type="SUPFAM" id="SSF69322">
    <property type="entry name" value="Tricorn protease domain 2"/>
    <property type="match status" value="1"/>
</dbReference>
<evidence type="ECO:0000313" key="4">
    <source>
        <dbReference type="EMBL" id="KAJ1608018.1"/>
    </source>
</evidence>
<dbReference type="InterPro" id="IPR040132">
    <property type="entry name" value="Tex1/THOC3"/>
</dbReference>
<comment type="caution">
    <text evidence="4">The sequence shown here is derived from an EMBL/GenBank/DDBJ whole genome shotgun (WGS) entry which is preliminary data.</text>
</comment>
<feature type="non-terminal residue" evidence="4">
    <location>
        <position position="399"/>
    </location>
</feature>
<organism evidence="4 5">
    <name type="scientific">Cryptosporidium canis</name>
    <dbReference type="NCBI Taxonomy" id="195482"/>
    <lineage>
        <taxon>Eukaryota</taxon>
        <taxon>Sar</taxon>
        <taxon>Alveolata</taxon>
        <taxon>Apicomplexa</taxon>
        <taxon>Conoidasida</taxon>
        <taxon>Coccidia</taxon>
        <taxon>Eucoccidiorida</taxon>
        <taxon>Eimeriorina</taxon>
        <taxon>Cryptosporidiidae</taxon>
        <taxon>Cryptosporidium</taxon>
    </lineage>
</organism>
<evidence type="ECO:0000256" key="3">
    <source>
        <dbReference type="SAM" id="MobiDB-lite"/>
    </source>
</evidence>
<evidence type="ECO:0000256" key="2">
    <source>
        <dbReference type="ARBA" id="ARBA00022737"/>
    </source>
</evidence>
<dbReference type="Proteomes" id="UP001071777">
    <property type="component" value="Unassembled WGS sequence"/>
</dbReference>
<name>A0ABQ8P7K0_9CRYT</name>
<dbReference type="PANTHER" id="PTHR22839">
    <property type="entry name" value="THO COMPLEX SUBUNIT 3 THO3"/>
    <property type="match status" value="1"/>
</dbReference>
<reference evidence="4" key="1">
    <citation type="submission" date="2022-10" db="EMBL/GenBank/DDBJ databases">
        <title>Adaptive evolution leads to modifications in subtelomeric GC content in a zoonotic Cryptosporidium species.</title>
        <authorList>
            <person name="Li J."/>
            <person name="Feng Y."/>
            <person name="Xiao L."/>
        </authorList>
    </citation>
    <scope>NUCLEOTIDE SEQUENCE</scope>
    <source>
        <strain evidence="4">25894</strain>
    </source>
</reference>
<accession>A0ABQ8P7K0</accession>
<feature type="region of interest" description="Disordered" evidence="3">
    <location>
        <begin position="366"/>
        <end position="386"/>
    </location>
</feature>